<comment type="caution">
    <text evidence="1">The sequence shown here is derived from an EMBL/GenBank/DDBJ whole genome shotgun (WGS) entry which is preliminary data.</text>
</comment>
<dbReference type="Proteomes" id="UP000785679">
    <property type="component" value="Unassembled WGS sequence"/>
</dbReference>
<accession>A0A8J8P5P7</accession>
<keyword evidence="2" id="KW-1185">Reference proteome</keyword>
<reference evidence="1" key="1">
    <citation type="submission" date="2019-06" db="EMBL/GenBank/DDBJ databases">
        <authorList>
            <person name="Zheng W."/>
        </authorList>
    </citation>
    <scope>NUCLEOTIDE SEQUENCE</scope>
    <source>
        <strain evidence="1">QDHG01</strain>
    </source>
</reference>
<proteinExistence type="predicted"/>
<gene>
    <name evidence="1" type="ORF">FGO68_gene5060</name>
</gene>
<evidence type="ECO:0000313" key="2">
    <source>
        <dbReference type="Proteomes" id="UP000785679"/>
    </source>
</evidence>
<dbReference type="AlphaFoldDB" id="A0A8J8P5P7"/>
<protein>
    <submittedName>
        <fullName evidence="1">Uncharacterized protein</fullName>
    </submittedName>
</protein>
<name>A0A8J8P5P7_HALGN</name>
<organism evidence="1 2">
    <name type="scientific">Halteria grandinella</name>
    <dbReference type="NCBI Taxonomy" id="5974"/>
    <lineage>
        <taxon>Eukaryota</taxon>
        <taxon>Sar</taxon>
        <taxon>Alveolata</taxon>
        <taxon>Ciliophora</taxon>
        <taxon>Intramacronucleata</taxon>
        <taxon>Spirotrichea</taxon>
        <taxon>Stichotrichia</taxon>
        <taxon>Sporadotrichida</taxon>
        <taxon>Halteriidae</taxon>
        <taxon>Halteria</taxon>
    </lineage>
</organism>
<dbReference type="EMBL" id="RRYP01001087">
    <property type="protein sequence ID" value="TNV86429.1"/>
    <property type="molecule type" value="Genomic_DNA"/>
</dbReference>
<evidence type="ECO:0000313" key="1">
    <source>
        <dbReference type="EMBL" id="TNV86429.1"/>
    </source>
</evidence>
<sequence>MRMQRIMMRLTCFLMSRAFNLSFYYSTQVLLSSSQQSRYSYQPQQALPFYCSQNPNCKAIFLDKIQFEQALRILTLENFMGWHHQIRYSAVLASSYVQHHQHQLFLSF</sequence>